<evidence type="ECO:0000256" key="5">
    <source>
        <dbReference type="ARBA" id="ARBA00022741"/>
    </source>
</evidence>
<accession>A0A1E3PH60</accession>
<dbReference type="FunFam" id="3.30.200.20:FF:000042">
    <property type="entry name" value="Aurora kinase A"/>
    <property type="match status" value="1"/>
</dbReference>
<feature type="compositionally biased region" description="Polar residues" evidence="11">
    <location>
        <begin position="821"/>
        <end position="831"/>
    </location>
</feature>
<evidence type="ECO:0000256" key="10">
    <source>
        <dbReference type="PROSITE-ProRule" id="PRU10141"/>
    </source>
</evidence>
<dbReference type="GO" id="GO:0005524">
    <property type="term" value="F:ATP binding"/>
    <property type="evidence" value="ECO:0007669"/>
    <property type="project" value="UniProtKB-UniRule"/>
</dbReference>
<evidence type="ECO:0000256" key="8">
    <source>
        <dbReference type="ARBA" id="ARBA00047899"/>
    </source>
</evidence>
<gene>
    <name evidence="13" type="ORF">NADFUDRAFT_47325</name>
</gene>
<dbReference type="GO" id="GO:0000011">
    <property type="term" value="P:vacuole inheritance"/>
    <property type="evidence" value="ECO:0007669"/>
    <property type="project" value="UniProtKB-ARBA"/>
</dbReference>
<dbReference type="GO" id="GO:0005737">
    <property type="term" value="C:cytoplasm"/>
    <property type="evidence" value="ECO:0007669"/>
    <property type="project" value="TreeGrafter"/>
</dbReference>
<evidence type="ECO:0000256" key="3">
    <source>
        <dbReference type="ARBA" id="ARBA00022553"/>
    </source>
</evidence>
<dbReference type="SMART" id="SM00220">
    <property type="entry name" value="S_TKc"/>
    <property type="match status" value="1"/>
</dbReference>
<protein>
    <recommendedName>
        <fullName evidence="1">non-specific serine/threonine protein kinase</fullName>
        <ecNumber evidence="1">2.7.11.1</ecNumber>
    </recommendedName>
</protein>
<dbReference type="EMBL" id="KV454411">
    <property type="protein sequence ID" value="ODQ64731.1"/>
    <property type="molecule type" value="Genomic_DNA"/>
</dbReference>
<sequence>MAAQYNRMSQPIMAIPTGTPGYVQPGMVNPGLPHSNPGNPGQGLAVAGLVPGDNRRVRREVRFGAYVLGSTLGEGEFGKVKLGWRKDGQLPAQVAIKLIKKETVPPRSNREAKVFREINCLRKLTHPNIVKLEQVIQNDRYIGIVLEYASGGELFDHILTHRYLKESVACRLFAQLVSGVHYLHAKGIVHRDLKLENLLLDKHKNIIITDFGFANTFSVGSTPELLSNDIPSDLMTTSCGSPCYAAPELVISDQKYAGRKVDVWSCGVILYAMLAGYLPFDDDPANPDGDNITLLYKYITTSPLTFPEYIQAMPRDLLRHMLVSDPKRRMDLAAVRSHSWLASHAHFLSVTPQEWDSTFKREPANNAPPKTNPSNWRQRDESHLQRSQSVQVVPTNHSHSHGHSGNHSQSQSQSQIGVPQGGHSRSQSQASVDTFSSTASNSPVVIPAAAFEASQSGNHKQLQSTQVVRSATYSGNLSSTVSSKPDLAGSMSSLTIQPICEQSELTASTNATYFSHNVHNSVNAQRLPAAVRKPRPMSYQPSIVTSSSSSSVVVPNIYPAIQTSTIPSSNHYNYSLAPTANAMVASTTSVSATDISHTSAIPTATSASSSTRPHRNNSGTEYSQPRPTSMISMASSISSSSSNTTASVGSVGSFHLGSPGSFSAAKVQVSQDATAAAMRGEISQPKSDSDLLKHVSDKNNEESTGQLEADTSVETIRINPPQVPAPRSALPVQVEQQSELDTGLITEPRLTQDQGQSENSVPAQRSTSSSNIPATSRHKRNQSSLSYGADKFFSKIMGNSTSTTNNTSSSSSPVVDRSAFTDKTQPPQQQDATVVTAAAMARSPSVRDKKRFSLLSFYSSTDGNNNSNSGDNSHNTGSGIGSKRAPGSPNLASPPTSRPRPKSMAASSSSANFEANGYTNSVRTPSAASSTRSLSSQGTDVQSQMPDLTSDRPQSQSQQGQGNNNYRPQQSHQRSQSAAVFSSMPPGTSSSSLAPSSSSLARASTGLRSTSSNSTSDRKNVSQAAKEGRAQEKEMGAARRIVEFFKRRSKS</sequence>
<dbReference type="AlphaFoldDB" id="A0A1E3PH60"/>
<dbReference type="PANTHER" id="PTHR24346">
    <property type="entry name" value="MAP/MICROTUBULE AFFINITY-REGULATING KINASE"/>
    <property type="match status" value="1"/>
</dbReference>
<dbReference type="InterPro" id="IPR011009">
    <property type="entry name" value="Kinase-like_dom_sf"/>
</dbReference>
<feature type="compositionally biased region" description="Polar residues" evidence="11">
    <location>
        <begin position="423"/>
        <end position="439"/>
    </location>
</feature>
<feature type="region of interest" description="Disordered" evidence="11">
    <location>
        <begin position="801"/>
        <end position="833"/>
    </location>
</feature>
<feature type="compositionally biased region" description="Low complexity" evidence="11">
    <location>
        <begin position="954"/>
        <end position="965"/>
    </location>
</feature>
<feature type="compositionally biased region" description="Basic and acidic residues" evidence="11">
    <location>
        <begin position="1016"/>
        <end position="1038"/>
    </location>
</feature>
<keyword evidence="2" id="KW-0723">Serine/threonine-protein kinase</keyword>
<feature type="compositionally biased region" description="Polar residues" evidence="11">
    <location>
        <begin position="616"/>
        <end position="627"/>
    </location>
</feature>
<dbReference type="PROSITE" id="PS00107">
    <property type="entry name" value="PROTEIN_KINASE_ATP"/>
    <property type="match status" value="1"/>
</dbReference>
<comment type="catalytic activity">
    <reaction evidence="9">
        <text>L-seryl-[protein] + ATP = O-phospho-L-seryl-[protein] + ADP + H(+)</text>
        <dbReference type="Rhea" id="RHEA:17989"/>
        <dbReference type="Rhea" id="RHEA-COMP:9863"/>
        <dbReference type="Rhea" id="RHEA-COMP:11604"/>
        <dbReference type="ChEBI" id="CHEBI:15378"/>
        <dbReference type="ChEBI" id="CHEBI:29999"/>
        <dbReference type="ChEBI" id="CHEBI:30616"/>
        <dbReference type="ChEBI" id="CHEBI:83421"/>
        <dbReference type="ChEBI" id="CHEBI:456216"/>
        <dbReference type="EC" id="2.7.11.1"/>
    </reaction>
</comment>
<dbReference type="InterPro" id="IPR000719">
    <property type="entry name" value="Prot_kinase_dom"/>
</dbReference>
<feature type="region of interest" description="Disordered" evidence="11">
    <location>
        <begin position="860"/>
        <end position="1038"/>
    </location>
</feature>
<evidence type="ECO:0000256" key="9">
    <source>
        <dbReference type="ARBA" id="ARBA00048679"/>
    </source>
</evidence>
<feature type="domain" description="Protein kinase" evidence="12">
    <location>
        <begin position="66"/>
        <end position="341"/>
    </location>
</feature>
<dbReference type="FunFam" id="1.10.510.10:FF:000397">
    <property type="entry name" value="Serine/threonine-protein kinase KIN4"/>
    <property type="match status" value="1"/>
</dbReference>
<feature type="region of interest" description="Disordered" evidence="11">
    <location>
        <begin position="676"/>
        <end position="786"/>
    </location>
</feature>
<evidence type="ECO:0000313" key="14">
    <source>
        <dbReference type="Proteomes" id="UP000095009"/>
    </source>
</evidence>
<feature type="compositionally biased region" description="Low complexity" evidence="11">
    <location>
        <begin position="921"/>
        <end position="936"/>
    </location>
</feature>
<feature type="compositionally biased region" description="Low complexity" evidence="11">
    <location>
        <begin position="601"/>
        <end position="611"/>
    </location>
</feature>
<evidence type="ECO:0000256" key="1">
    <source>
        <dbReference type="ARBA" id="ARBA00012513"/>
    </source>
</evidence>
<keyword evidence="5 10" id="KW-0547">Nucleotide-binding</keyword>
<evidence type="ECO:0000256" key="7">
    <source>
        <dbReference type="ARBA" id="ARBA00022840"/>
    </source>
</evidence>
<dbReference type="PROSITE" id="PS00108">
    <property type="entry name" value="PROTEIN_KINASE_ST"/>
    <property type="match status" value="1"/>
</dbReference>
<dbReference type="SUPFAM" id="SSF56112">
    <property type="entry name" value="Protein kinase-like (PK-like)"/>
    <property type="match status" value="1"/>
</dbReference>
<dbReference type="GO" id="GO:0045033">
    <property type="term" value="P:peroxisome inheritance"/>
    <property type="evidence" value="ECO:0007669"/>
    <property type="project" value="UniProtKB-ARBA"/>
</dbReference>
<feature type="compositionally biased region" description="Low complexity" evidence="11">
    <location>
        <begin position="801"/>
        <end position="812"/>
    </location>
</feature>
<dbReference type="EC" id="2.7.11.1" evidence="1"/>
<organism evidence="13 14">
    <name type="scientific">Nadsonia fulvescens var. elongata DSM 6958</name>
    <dbReference type="NCBI Taxonomy" id="857566"/>
    <lineage>
        <taxon>Eukaryota</taxon>
        <taxon>Fungi</taxon>
        <taxon>Dikarya</taxon>
        <taxon>Ascomycota</taxon>
        <taxon>Saccharomycotina</taxon>
        <taxon>Dipodascomycetes</taxon>
        <taxon>Dipodascales</taxon>
        <taxon>Dipodascales incertae sedis</taxon>
        <taxon>Nadsonia</taxon>
    </lineage>
</organism>
<evidence type="ECO:0000256" key="4">
    <source>
        <dbReference type="ARBA" id="ARBA00022679"/>
    </source>
</evidence>
<keyword evidence="6 13" id="KW-0418">Kinase</keyword>
<feature type="compositionally biased region" description="Polar residues" evidence="11">
    <location>
        <begin position="966"/>
        <end position="980"/>
    </location>
</feature>
<keyword evidence="7 10" id="KW-0067">ATP-binding</keyword>
<feature type="compositionally biased region" description="Polar residues" evidence="11">
    <location>
        <begin position="385"/>
        <end position="396"/>
    </location>
</feature>
<dbReference type="Gene3D" id="1.10.510.10">
    <property type="entry name" value="Transferase(Phosphotransferase) domain 1"/>
    <property type="match status" value="1"/>
</dbReference>
<evidence type="ECO:0000256" key="11">
    <source>
        <dbReference type="SAM" id="MobiDB-lite"/>
    </source>
</evidence>
<name>A0A1E3PH60_9ASCO</name>
<comment type="catalytic activity">
    <reaction evidence="8">
        <text>L-threonyl-[protein] + ATP = O-phospho-L-threonyl-[protein] + ADP + H(+)</text>
        <dbReference type="Rhea" id="RHEA:46608"/>
        <dbReference type="Rhea" id="RHEA-COMP:11060"/>
        <dbReference type="Rhea" id="RHEA-COMP:11605"/>
        <dbReference type="ChEBI" id="CHEBI:15378"/>
        <dbReference type="ChEBI" id="CHEBI:30013"/>
        <dbReference type="ChEBI" id="CHEBI:30616"/>
        <dbReference type="ChEBI" id="CHEBI:61977"/>
        <dbReference type="ChEBI" id="CHEBI:456216"/>
        <dbReference type="EC" id="2.7.11.1"/>
    </reaction>
</comment>
<evidence type="ECO:0000256" key="6">
    <source>
        <dbReference type="ARBA" id="ARBA00022777"/>
    </source>
</evidence>
<dbReference type="InterPro" id="IPR008271">
    <property type="entry name" value="Ser/Thr_kinase_AS"/>
</dbReference>
<feature type="binding site" evidence="10">
    <location>
        <position position="101"/>
    </location>
    <ligand>
        <name>ATP</name>
        <dbReference type="ChEBI" id="CHEBI:30616"/>
    </ligand>
</feature>
<feature type="region of interest" description="Disordered" evidence="11">
    <location>
        <begin position="601"/>
        <end position="628"/>
    </location>
</feature>
<dbReference type="STRING" id="857566.A0A1E3PH60"/>
<dbReference type="GO" id="GO:0035556">
    <property type="term" value="P:intracellular signal transduction"/>
    <property type="evidence" value="ECO:0007669"/>
    <property type="project" value="TreeGrafter"/>
</dbReference>
<dbReference type="Pfam" id="PF00069">
    <property type="entry name" value="Pkinase"/>
    <property type="match status" value="1"/>
</dbReference>
<dbReference type="PANTHER" id="PTHR24346:SF110">
    <property type="entry name" value="NON-SPECIFIC SERINE_THREONINE PROTEIN KINASE"/>
    <property type="match status" value="1"/>
</dbReference>
<dbReference type="PROSITE" id="PS50011">
    <property type="entry name" value="PROTEIN_KINASE_DOM"/>
    <property type="match status" value="1"/>
</dbReference>
<feature type="compositionally biased region" description="Polar residues" evidence="11">
    <location>
        <begin position="749"/>
        <end position="774"/>
    </location>
</feature>
<keyword evidence="3" id="KW-0597">Phosphoprotein</keyword>
<keyword evidence="14" id="KW-1185">Reference proteome</keyword>
<feature type="compositionally biased region" description="Polar residues" evidence="11">
    <location>
        <begin position="937"/>
        <end position="953"/>
    </location>
</feature>
<feature type="compositionally biased region" description="Low complexity" evidence="11">
    <location>
        <begin position="860"/>
        <end position="877"/>
    </location>
</feature>
<reference evidence="13 14" key="1">
    <citation type="journal article" date="2016" name="Proc. Natl. Acad. Sci. U.S.A.">
        <title>Comparative genomics of biotechnologically important yeasts.</title>
        <authorList>
            <person name="Riley R."/>
            <person name="Haridas S."/>
            <person name="Wolfe K.H."/>
            <person name="Lopes M.R."/>
            <person name="Hittinger C.T."/>
            <person name="Goeker M."/>
            <person name="Salamov A.A."/>
            <person name="Wisecaver J.H."/>
            <person name="Long T.M."/>
            <person name="Calvey C.H."/>
            <person name="Aerts A.L."/>
            <person name="Barry K.W."/>
            <person name="Choi C."/>
            <person name="Clum A."/>
            <person name="Coughlan A.Y."/>
            <person name="Deshpande S."/>
            <person name="Douglass A.P."/>
            <person name="Hanson S.J."/>
            <person name="Klenk H.-P."/>
            <person name="LaButti K.M."/>
            <person name="Lapidus A."/>
            <person name="Lindquist E.A."/>
            <person name="Lipzen A.M."/>
            <person name="Meier-Kolthoff J.P."/>
            <person name="Ohm R.A."/>
            <person name="Otillar R.P."/>
            <person name="Pangilinan J.L."/>
            <person name="Peng Y."/>
            <person name="Rokas A."/>
            <person name="Rosa C.A."/>
            <person name="Scheuner C."/>
            <person name="Sibirny A.A."/>
            <person name="Slot J.C."/>
            <person name="Stielow J.B."/>
            <person name="Sun H."/>
            <person name="Kurtzman C.P."/>
            <person name="Blackwell M."/>
            <person name="Grigoriev I.V."/>
            <person name="Jeffries T.W."/>
        </authorList>
    </citation>
    <scope>NUCLEOTIDE SEQUENCE [LARGE SCALE GENOMIC DNA]</scope>
    <source>
        <strain evidence="13 14">DSM 6958</strain>
    </source>
</reference>
<evidence type="ECO:0000259" key="12">
    <source>
        <dbReference type="PROSITE" id="PS50011"/>
    </source>
</evidence>
<feature type="compositionally biased region" description="Low complexity" evidence="11">
    <location>
        <begin position="405"/>
        <end position="422"/>
    </location>
</feature>
<evidence type="ECO:0000256" key="2">
    <source>
        <dbReference type="ARBA" id="ARBA00022527"/>
    </source>
</evidence>
<dbReference type="OrthoDB" id="193931at2759"/>
<dbReference type="GO" id="GO:0004674">
    <property type="term" value="F:protein serine/threonine kinase activity"/>
    <property type="evidence" value="ECO:0007669"/>
    <property type="project" value="UniProtKB-KW"/>
</dbReference>
<proteinExistence type="predicted"/>
<feature type="compositionally biased region" description="Basic and acidic residues" evidence="11">
    <location>
        <begin position="687"/>
        <end position="701"/>
    </location>
</feature>
<keyword evidence="4" id="KW-0808">Transferase</keyword>
<evidence type="ECO:0000313" key="13">
    <source>
        <dbReference type="EMBL" id="ODQ64731.1"/>
    </source>
</evidence>
<dbReference type="InterPro" id="IPR017441">
    <property type="entry name" value="Protein_kinase_ATP_BS"/>
</dbReference>
<dbReference type="Proteomes" id="UP000095009">
    <property type="component" value="Unassembled WGS sequence"/>
</dbReference>
<feature type="compositionally biased region" description="Low complexity" evidence="11">
    <location>
        <begin position="982"/>
        <end position="1009"/>
    </location>
</feature>
<feature type="region of interest" description="Disordered" evidence="11">
    <location>
        <begin position="356"/>
        <end position="439"/>
    </location>
</feature>